<keyword evidence="2" id="KW-1185">Reference proteome</keyword>
<dbReference type="EMBL" id="AWWV01012223">
    <property type="protein sequence ID" value="OMO68239.1"/>
    <property type="molecule type" value="Genomic_DNA"/>
</dbReference>
<protein>
    <submittedName>
        <fullName evidence="1">Uncharacterized protein</fullName>
    </submittedName>
</protein>
<accession>A0A1R3HD10</accession>
<evidence type="ECO:0000313" key="1">
    <source>
        <dbReference type="EMBL" id="OMO68239.1"/>
    </source>
</evidence>
<comment type="caution">
    <text evidence="1">The sequence shown here is derived from an EMBL/GenBank/DDBJ whole genome shotgun (WGS) entry which is preliminary data.</text>
</comment>
<name>A0A1R3HD10_COCAP</name>
<reference evidence="1 2" key="1">
    <citation type="submission" date="2013-09" db="EMBL/GenBank/DDBJ databases">
        <title>Corchorus capsularis genome sequencing.</title>
        <authorList>
            <person name="Alam M."/>
            <person name="Haque M.S."/>
            <person name="Islam M.S."/>
            <person name="Emdad E.M."/>
            <person name="Islam M.M."/>
            <person name="Ahmed B."/>
            <person name="Halim A."/>
            <person name="Hossen Q.M.M."/>
            <person name="Hossain M.Z."/>
            <person name="Ahmed R."/>
            <person name="Khan M.M."/>
            <person name="Islam R."/>
            <person name="Rashid M.M."/>
            <person name="Khan S.A."/>
            <person name="Rahman M.S."/>
            <person name="Alam M."/>
        </authorList>
    </citation>
    <scope>NUCLEOTIDE SEQUENCE [LARGE SCALE GENOMIC DNA]</scope>
    <source>
        <strain evidence="2">cv. CVL-1</strain>
        <tissue evidence="1">Whole seedling</tissue>
    </source>
</reference>
<gene>
    <name evidence="1" type="ORF">CCACVL1_20025</name>
</gene>
<dbReference type="AlphaFoldDB" id="A0A1R3HD10"/>
<organism evidence="1 2">
    <name type="scientific">Corchorus capsularis</name>
    <name type="common">Jute</name>
    <dbReference type="NCBI Taxonomy" id="210143"/>
    <lineage>
        <taxon>Eukaryota</taxon>
        <taxon>Viridiplantae</taxon>
        <taxon>Streptophyta</taxon>
        <taxon>Embryophyta</taxon>
        <taxon>Tracheophyta</taxon>
        <taxon>Spermatophyta</taxon>
        <taxon>Magnoliopsida</taxon>
        <taxon>eudicotyledons</taxon>
        <taxon>Gunneridae</taxon>
        <taxon>Pentapetalae</taxon>
        <taxon>rosids</taxon>
        <taxon>malvids</taxon>
        <taxon>Malvales</taxon>
        <taxon>Malvaceae</taxon>
        <taxon>Grewioideae</taxon>
        <taxon>Apeibeae</taxon>
        <taxon>Corchorus</taxon>
    </lineage>
</organism>
<proteinExistence type="predicted"/>
<sequence length="43" mass="4807">MAELEIQSGWGPIGEGLVSLWDWGRPPQSPVARLALNEEMDDR</sequence>
<evidence type="ECO:0000313" key="2">
    <source>
        <dbReference type="Proteomes" id="UP000188268"/>
    </source>
</evidence>
<dbReference type="Gramene" id="OMO68239">
    <property type="protein sequence ID" value="OMO68239"/>
    <property type="gene ID" value="CCACVL1_20025"/>
</dbReference>
<dbReference type="Proteomes" id="UP000188268">
    <property type="component" value="Unassembled WGS sequence"/>
</dbReference>